<dbReference type="InterPro" id="IPR052954">
    <property type="entry name" value="GPCR-Ligand_Int"/>
</dbReference>
<accession>K1PTF9</accession>
<evidence type="ECO:0000256" key="2">
    <source>
        <dbReference type="ARBA" id="ARBA00022692"/>
    </source>
</evidence>
<reference evidence="6" key="1">
    <citation type="journal article" date="2012" name="Nature">
        <title>The oyster genome reveals stress adaptation and complexity of shell formation.</title>
        <authorList>
            <person name="Zhang G."/>
            <person name="Fang X."/>
            <person name="Guo X."/>
            <person name="Li L."/>
            <person name="Luo R."/>
            <person name="Xu F."/>
            <person name="Yang P."/>
            <person name="Zhang L."/>
            <person name="Wang X."/>
            <person name="Qi H."/>
            <person name="Xiong Z."/>
            <person name="Que H."/>
            <person name="Xie Y."/>
            <person name="Holland P.W."/>
            <person name="Paps J."/>
            <person name="Zhu Y."/>
            <person name="Wu F."/>
            <person name="Chen Y."/>
            <person name="Wang J."/>
            <person name="Peng C."/>
            <person name="Meng J."/>
            <person name="Yang L."/>
            <person name="Liu J."/>
            <person name="Wen B."/>
            <person name="Zhang N."/>
            <person name="Huang Z."/>
            <person name="Zhu Q."/>
            <person name="Feng Y."/>
            <person name="Mount A."/>
            <person name="Hedgecock D."/>
            <person name="Xu Z."/>
            <person name="Liu Y."/>
            <person name="Domazet-Loso T."/>
            <person name="Du Y."/>
            <person name="Sun X."/>
            <person name="Zhang S."/>
            <person name="Liu B."/>
            <person name="Cheng P."/>
            <person name="Jiang X."/>
            <person name="Li J."/>
            <person name="Fan D."/>
            <person name="Wang W."/>
            <person name="Fu W."/>
            <person name="Wang T."/>
            <person name="Wang B."/>
            <person name="Zhang J."/>
            <person name="Peng Z."/>
            <person name="Li Y."/>
            <person name="Li N."/>
            <person name="Wang J."/>
            <person name="Chen M."/>
            <person name="He Y."/>
            <person name="Tan F."/>
            <person name="Song X."/>
            <person name="Zheng Q."/>
            <person name="Huang R."/>
            <person name="Yang H."/>
            <person name="Du X."/>
            <person name="Chen L."/>
            <person name="Yang M."/>
            <person name="Gaffney P.M."/>
            <person name="Wang S."/>
            <person name="Luo L."/>
            <person name="She Z."/>
            <person name="Ming Y."/>
            <person name="Huang W."/>
            <person name="Zhang S."/>
            <person name="Huang B."/>
            <person name="Zhang Y."/>
            <person name="Qu T."/>
            <person name="Ni P."/>
            <person name="Miao G."/>
            <person name="Wang J."/>
            <person name="Wang Q."/>
            <person name="Steinberg C.E."/>
            <person name="Wang H."/>
            <person name="Li N."/>
            <person name="Qian L."/>
            <person name="Zhang G."/>
            <person name="Li Y."/>
            <person name="Yang H."/>
            <person name="Liu X."/>
            <person name="Wang J."/>
            <person name="Yin Y."/>
            <person name="Wang J."/>
        </authorList>
    </citation>
    <scope>NUCLEOTIDE SEQUENCE [LARGE SCALE GENOMIC DNA]</scope>
    <source>
        <strain evidence="6">05x7-T-G4-1.051#20</strain>
    </source>
</reference>
<evidence type="ECO:0000256" key="1">
    <source>
        <dbReference type="ARBA" id="ARBA00004370"/>
    </source>
</evidence>
<dbReference type="CDD" id="cd14978">
    <property type="entry name" value="7tmA_FMRFamide_R-like"/>
    <property type="match status" value="1"/>
</dbReference>
<dbReference type="PANTHER" id="PTHR46641">
    <property type="entry name" value="FMRFAMIDE RECEPTOR-RELATED"/>
    <property type="match status" value="1"/>
</dbReference>
<dbReference type="PANTHER" id="PTHR46641:SF25">
    <property type="entry name" value="CNMAMIDE RECEPTOR-RELATED"/>
    <property type="match status" value="1"/>
</dbReference>
<organism evidence="6">
    <name type="scientific">Magallana gigas</name>
    <name type="common">Pacific oyster</name>
    <name type="synonym">Crassostrea gigas</name>
    <dbReference type="NCBI Taxonomy" id="29159"/>
    <lineage>
        <taxon>Eukaryota</taxon>
        <taxon>Metazoa</taxon>
        <taxon>Spiralia</taxon>
        <taxon>Lophotrochozoa</taxon>
        <taxon>Mollusca</taxon>
        <taxon>Bivalvia</taxon>
        <taxon>Autobranchia</taxon>
        <taxon>Pteriomorphia</taxon>
        <taxon>Ostreida</taxon>
        <taxon>Ostreoidea</taxon>
        <taxon>Ostreidae</taxon>
        <taxon>Magallana</taxon>
    </lineage>
</organism>
<comment type="subcellular location">
    <subcellularLocation>
        <location evidence="1">Membrane</location>
    </subcellularLocation>
</comment>
<dbReference type="GO" id="GO:0016020">
    <property type="term" value="C:membrane"/>
    <property type="evidence" value="ECO:0007669"/>
    <property type="project" value="UniProtKB-SubCell"/>
</dbReference>
<dbReference type="Gene3D" id="1.20.1070.10">
    <property type="entry name" value="Rhodopsin 7-helix transmembrane proteins"/>
    <property type="match status" value="1"/>
</dbReference>
<dbReference type="SUPFAM" id="SSF81321">
    <property type="entry name" value="Family A G protein-coupled receptor-like"/>
    <property type="match status" value="1"/>
</dbReference>
<evidence type="ECO:0000259" key="5">
    <source>
        <dbReference type="PROSITE" id="PS50262"/>
    </source>
</evidence>
<dbReference type="OrthoDB" id="9990906at2759"/>
<dbReference type="EMBL" id="JH823234">
    <property type="protein sequence ID" value="EKC19700.1"/>
    <property type="molecule type" value="Genomic_DNA"/>
</dbReference>
<keyword evidence="3" id="KW-1133">Transmembrane helix</keyword>
<sequence>MEVFRNRSEDFTLTFSKTESVGDLMKVALFLHRVLLPGIVLFGLIGNILSLLVFNTTKLRRLSSSVYLSALALSDSGFLLCVLLLWIDTLNVSIFHRPILCQSLVYLTFIFSFLSVWIVNVLTLELYVITFYLSTRTLQLLDRSFAVRVLGFLAGVAIVLYGYNIWTIEIHEIDQERNVCTEKSSYFVLAMSCIDSLLTSLVPMVMMLVMTSRLLLAITKDCDNATVNPLQTRRKTSLVQAIEWISNETRTFSNAYQLGQTNIFSARREIEQRTVRGRSKSLSAHRKLRKMLVAVSVVFLFLNLPMHVNKLQSQLMSIIEDGYVTSEKAQAITHLLDLLFYINFSVNFFVYSGFTKQFRSHILAIPVHSFCELKLLRKPRKDPRKNLLMSSFPTEK</sequence>
<dbReference type="PRINTS" id="PR00237">
    <property type="entry name" value="GPCRRHODOPSN"/>
</dbReference>
<dbReference type="HOGENOM" id="CLU_009579_24_0_1"/>
<keyword evidence="2" id="KW-0812">Transmembrane</keyword>
<proteinExistence type="predicted"/>
<dbReference type="Pfam" id="PF00001">
    <property type="entry name" value="7tm_1"/>
    <property type="match status" value="1"/>
</dbReference>
<gene>
    <name evidence="6" type="ORF">CGI_10007858</name>
</gene>
<dbReference type="GO" id="GO:0004930">
    <property type="term" value="F:G protein-coupled receptor activity"/>
    <property type="evidence" value="ECO:0007669"/>
    <property type="project" value="InterPro"/>
</dbReference>
<keyword evidence="4" id="KW-0472">Membrane</keyword>
<dbReference type="InterPro" id="IPR000276">
    <property type="entry name" value="GPCR_Rhodpsn"/>
</dbReference>
<dbReference type="InterPro" id="IPR017452">
    <property type="entry name" value="GPCR_Rhodpsn_7TM"/>
</dbReference>
<dbReference type="KEGG" id="crg:109618365"/>
<evidence type="ECO:0000313" key="6">
    <source>
        <dbReference type="EMBL" id="EKC19700.1"/>
    </source>
</evidence>
<dbReference type="InParanoid" id="K1PTF9"/>
<evidence type="ECO:0000256" key="3">
    <source>
        <dbReference type="ARBA" id="ARBA00022989"/>
    </source>
</evidence>
<dbReference type="AlphaFoldDB" id="K1PTF9"/>
<evidence type="ECO:0000256" key="4">
    <source>
        <dbReference type="ARBA" id="ARBA00023136"/>
    </source>
</evidence>
<dbReference type="PROSITE" id="PS50262">
    <property type="entry name" value="G_PROTEIN_RECEP_F1_2"/>
    <property type="match status" value="1"/>
</dbReference>
<protein>
    <recommendedName>
        <fullName evidence="5">G-protein coupled receptors family 1 profile domain-containing protein</fullName>
    </recommendedName>
</protein>
<name>K1PTF9_MAGGI</name>
<feature type="domain" description="G-protein coupled receptors family 1 profile" evidence="5">
    <location>
        <begin position="46"/>
        <end position="351"/>
    </location>
</feature>